<dbReference type="AlphaFoldDB" id="A0A1V6N513"/>
<gene>
    <name evidence="2" type="ORF">MBBAR_1c01680</name>
</gene>
<keyword evidence="1" id="KW-0812">Transmembrane</keyword>
<protein>
    <submittedName>
        <fullName evidence="2">Uncharacterized protein</fullName>
    </submittedName>
</protein>
<dbReference type="EMBL" id="JXMW01000001">
    <property type="protein sequence ID" value="OQD59771.1"/>
    <property type="molecule type" value="Genomic_DNA"/>
</dbReference>
<keyword evidence="1" id="KW-1133">Transmembrane helix</keyword>
<comment type="caution">
    <text evidence="2">The sequence shown here is derived from an EMBL/GenBank/DDBJ whole genome shotgun (WGS) entry which is preliminary data.</text>
</comment>
<evidence type="ECO:0000256" key="1">
    <source>
        <dbReference type="SAM" id="Phobius"/>
    </source>
</evidence>
<reference evidence="2 3" key="1">
    <citation type="submission" date="2014-12" db="EMBL/GenBank/DDBJ databases">
        <title>Genome sequence of Methanobrevibacter arboriphilicus DH1, DSM1125.</title>
        <authorList>
            <person name="Poehlein A."/>
            <person name="Thauer R.K."/>
            <person name="Seedorf H."/>
            <person name="Daniel R."/>
        </authorList>
    </citation>
    <scope>NUCLEOTIDE SEQUENCE [LARGE SCALE GENOMIC DNA]</scope>
    <source>
        <strain evidence="2 3">DH1</strain>
    </source>
</reference>
<feature type="transmembrane region" description="Helical" evidence="1">
    <location>
        <begin position="185"/>
        <end position="206"/>
    </location>
</feature>
<accession>A0A1V6N513</accession>
<dbReference type="OrthoDB" id="379810at2157"/>
<name>A0A1V6N513_METAZ</name>
<evidence type="ECO:0000313" key="3">
    <source>
        <dbReference type="Proteomes" id="UP000191661"/>
    </source>
</evidence>
<dbReference type="RefSeq" id="WP_080459397.1">
    <property type="nucleotide sequence ID" value="NZ_JXMW01000001.1"/>
</dbReference>
<keyword evidence="1" id="KW-0472">Membrane</keyword>
<keyword evidence="3" id="KW-1185">Reference proteome</keyword>
<evidence type="ECO:0000313" key="2">
    <source>
        <dbReference type="EMBL" id="OQD59771.1"/>
    </source>
</evidence>
<proteinExistence type="predicted"/>
<dbReference type="Proteomes" id="UP000191661">
    <property type="component" value="Unassembled WGS sequence"/>
</dbReference>
<sequence>MPILVYIDNDISFKYNENWIKKYNSNDPFSIFAMYNNLSEKTILDISKIPINYKNGKNHTTTDYEVYTKRYIINTFDSEIIKTNKTKIDDIEACDIWAKRRFRDMEFEERFIGFIKNQYIYQIKLLTDKDLNLLIDDIEIILNSFTILNKSHNPPNRFNNLEIEEILEKSKLSDKKAIIKILKNLLKIILILLTFLLIFLILGIFIT</sequence>
<organism evidence="2 3">
    <name type="scientific">Methanobrevibacter arboriphilus JCM 13429 = DSM 1125</name>
    <dbReference type="NCBI Taxonomy" id="1300164"/>
    <lineage>
        <taxon>Archaea</taxon>
        <taxon>Methanobacteriati</taxon>
        <taxon>Methanobacteriota</taxon>
        <taxon>Methanomada group</taxon>
        <taxon>Methanobacteria</taxon>
        <taxon>Methanobacteriales</taxon>
        <taxon>Methanobacteriaceae</taxon>
        <taxon>Methanobrevibacter</taxon>
    </lineage>
</organism>